<dbReference type="OrthoDB" id="47513at2759"/>
<dbReference type="InterPro" id="IPR002048">
    <property type="entry name" value="EF_hand_dom"/>
</dbReference>
<dbReference type="GO" id="GO:0005509">
    <property type="term" value="F:calcium ion binding"/>
    <property type="evidence" value="ECO:0007669"/>
    <property type="project" value="InterPro"/>
</dbReference>
<name>A0A7J7LUN4_9MAGN</name>
<dbReference type="PANTHER" id="PTHR37754">
    <property type="entry name" value="CALCIUM ION-BINDING PROTEIN"/>
    <property type="match status" value="1"/>
</dbReference>
<dbReference type="EMBL" id="JACGCM010002002">
    <property type="protein sequence ID" value="KAF6146240.1"/>
    <property type="molecule type" value="Genomic_DNA"/>
</dbReference>
<dbReference type="Proteomes" id="UP000541444">
    <property type="component" value="Unassembled WGS sequence"/>
</dbReference>
<feature type="chain" id="PRO_5029851107" description="EF-hand domain-containing protein" evidence="1">
    <location>
        <begin position="16"/>
        <end position="186"/>
    </location>
</feature>
<evidence type="ECO:0000256" key="1">
    <source>
        <dbReference type="SAM" id="SignalP"/>
    </source>
</evidence>
<proteinExistence type="predicted"/>
<evidence type="ECO:0000259" key="2">
    <source>
        <dbReference type="PROSITE" id="PS50222"/>
    </source>
</evidence>
<accession>A0A7J7LUN4</accession>
<gene>
    <name evidence="3" type="ORF">GIB67_011712</name>
</gene>
<dbReference type="PANTHER" id="PTHR37754:SF4">
    <property type="entry name" value="EF-HAND DOMAIN-CONTAINING PROTEIN"/>
    <property type="match status" value="1"/>
</dbReference>
<dbReference type="SUPFAM" id="SSF47473">
    <property type="entry name" value="EF-hand"/>
    <property type="match status" value="1"/>
</dbReference>
<protein>
    <recommendedName>
        <fullName evidence="2">EF-hand domain-containing protein</fullName>
    </recommendedName>
</protein>
<sequence>MSSLITIITLLSLEGRELPEAVGNGERLGKEWKCRQLKKISNKVFDRLKDLSGKANLTFEELYIAVLLVYNGLNKHLPGPHFDPPTKVELKAMMETYDLNLDGELDREEFECFIQKLTADTLFLVSQNLIITMFAAPTIALLTKRATEGVPGVGRVIQKIPNAIYASIITLGIMFFQNSGNGGYIE</sequence>
<comment type="caution">
    <text evidence="3">The sequence shown here is derived from an EMBL/GenBank/DDBJ whole genome shotgun (WGS) entry which is preliminary data.</text>
</comment>
<reference evidence="3 4" key="1">
    <citation type="journal article" date="2020" name="IScience">
        <title>Genome Sequencing of the Endangered Kingdonia uniflora (Circaeasteraceae, Ranunculales) Reveals Potential Mechanisms of Evolutionary Specialization.</title>
        <authorList>
            <person name="Sun Y."/>
            <person name="Deng T."/>
            <person name="Zhang A."/>
            <person name="Moore M.J."/>
            <person name="Landis J.B."/>
            <person name="Lin N."/>
            <person name="Zhang H."/>
            <person name="Zhang X."/>
            <person name="Huang J."/>
            <person name="Zhang X."/>
            <person name="Sun H."/>
            <person name="Wang H."/>
        </authorList>
    </citation>
    <scope>NUCLEOTIDE SEQUENCE [LARGE SCALE GENOMIC DNA]</scope>
    <source>
        <strain evidence="3">TB1705</strain>
        <tissue evidence="3">Leaf</tissue>
    </source>
</reference>
<dbReference type="Pfam" id="PF25284">
    <property type="entry name" value="DUF7874"/>
    <property type="match status" value="1"/>
</dbReference>
<keyword evidence="1" id="KW-0732">Signal</keyword>
<feature type="signal peptide" evidence="1">
    <location>
        <begin position="1"/>
        <end position="15"/>
    </location>
</feature>
<organism evidence="3 4">
    <name type="scientific">Kingdonia uniflora</name>
    <dbReference type="NCBI Taxonomy" id="39325"/>
    <lineage>
        <taxon>Eukaryota</taxon>
        <taxon>Viridiplantae</taxon>
        <taxon>Streptophyta</taxon>
        <taxon>Embryophyta</taxon>
        <taxon>Tracheophyta</taxon>
        <taxon>Spermatophyta</taxon>
        <taxon>Magnoliopsida</taxon>
        <taxon>Ranunculales</taxon>
        <taxon>Circaeasteraceae</taxon>
        <taxon>Kingdonia</taxon>
    </lineage>
</organism>
<keyword evidence="4" id="KW-1185">Reference proteome</keyword>
<evidence type="ECO:0000313" key="4">
    <source>
        <dbReference type="Proteomes" id="UP000541444"/>
    </source>
</evidence>
<dbReference type="SMART" id="SM00054">
    <property type="entry name" value="EFh"/>
    <property type="match status" value="1"/>
</dbReference>
<dbReference type="PROSITE" id="PS50222">
    <property type="entry name" value="EF_HAND_2"/>
    <property type="match status" value="1"/>
</dbReference>
<feature type="domain" description="EF-hand" evidence="2">
    <location>
        <begin position="85"/>
        <end position="120"/>
    </location>
</feature>
<dbReference type="Gene3D" id="1.10.238.10">
    <property type="entry name" value="EF-hand"/>
    <property type="match status" value="1"/>
</dbReference>
<evidence type="ECO:0000313" key="3">
    <source>
        <dbReference type="EMBL" id="KAF6146240.1"/>
    </source>
</evidence>
<dbReference type="InterPro" id="IPR011992">
    <property type="entry name" value="EF-hand-dom_pair"/>
</dbReference>
<dbReference type="InterPro" id="IPR057196">
    <property type="entry name" value="DUF7874"/>
</dbReference>
<dbReference type="AlphaFoldDB" id="A0A7J7LUN4"/>